<feature type="chain" id="PRO_5021195802" evidence="1">
    <location>
        <begin position="22"/>
        <end position="644"/>
    </location>
</feature>
<feature type="signal peptide" evidence="1">
    <location>
        <begin position="1"/>
        <end position="21"/>
    </location>
</feature>
<dbReference type="AlphaFoldDB" id="A0A4Y9QTR2"/>
<evidence type="ECO:0000313" key="3">
    <source>
        <dbReference type="EMBL" id="TFV95971.1"/>
    </source>
</evidence>
<dbReference type="OrthoDB" id="98874at2"/>
<dbReference type="Gene3D" id="3.10.620.30">
    <property type="match status" value="1"/>
</dbReference>
<dbReference type="RefSeq" id="WP_135072603.1">
    <property type="nucleotide sequence ID" value="NZ_SPSB01000002.1"/>
</dbReference>
<organism evidence="3 4">
    <name type="scientific">Algoriphagus kandeliae</name>
    <dbReference type="NCBI Taxonomy" id="2562278"/>
    <lineage>
        <taxon>Bacteria</taxon>
        <taxon>Pseudomonadati</taxon>
        <taxon>Bacteroidota</taxon>
        <taxon>Cytophagia</taxon>
        <taxon>Cytophagales</taxon>
        <taxon>Cyclobacteriaceae</taxon>
        <taxon>Algoriphagus</taxon>
    </lineage>
</organism>
<feature type="domain" description="DUF3857" evidence="2">
    <location>
        <begin position="66"/>
        <end position="218"/>
    </location>
</feature>
<reference evidence="3 4" key="1">
    <citation type="submission" date="2019-03" db="EMBL/GenBank/DDBJ databases">
        <title>Algoriphagus sp. nov, a new strain isolated from root system soil of mangrove plant Kandelia.</title>
        <authorList>
            <person name="Yin Q."/>
            <person name="Wang K."/>
            <person name="Song Z."/>
        </authorList>
    </citation>
    <scope>NUCLEOTIDE SEQUENCE [LARGE SCALE GENOMIC DNA]</scope>
    <source>
        <strain evidence="3 4">XY-J91</strain>
    </source>
</reference>
<dbReference type="InterPro" id="IPR024618">
    <property type="entry name" value="DUF3857"/>
</dbReference>
<name>A0A4Y9QTR2_9BACT</name>
<gene>
    <name evidence="3" type="ORF">E4S40_07025</name>
</gene>
<dbReference type="Pfam" id="PF12969">
    <property type="entry name" value="DUF3857"/>
    <property type="match status" value="1"/>
</dbReference>
<evidence type="ECO:0000259" key="2">
    <source>
        <dbReference type="Pfam" id="PF12969"/>
    </source>
</evidence>
<evidence type="ECO:0000256" key="1">
    <source>
        <dbReference type="SAM" id="SignalP"/>
    </source>
</evidence>
<evidence type="ECO:0000313" key="4">
    <source>
        <dbReference type="Proteomes" id="UP000297647"/>
    </source>
</evidence>
<protein>
    <submittedName>
        <fullName evidence="3">DUF3857 domain-containing protein</fullName>
    </submittedName>
</protein>
<comment type="caution">
    <text evidence="3">The sequence shown here is derived from an EMBL/GenBank/DDBJ whole genome shotgun (WGS) entry which is preliminary data.</text>
</comment>
<dbReference type="Gene3D" id="2.60.40.3140">
    <property type="match status" value="1"/>
</dbReference>
<proteinExistence type="predicted"/>
<dbReference type="Gene3D" id="2.60.120.1130">
    <property type="match status" value="1"/>
</dbReference>
<dbReference type="Proteomes" id="UP000297647">
    <property type="component" value="Unassembled WGS sequence"/>
</dbReference>
<accession>A0A4Y9QTR2</accession>
<sequence length="644" mass="75295">MKKFVMGFLCLWLFPNSQLFAQVKFGGFSSEELELEMVPFEPEAKIVVLYEEGKSYFMVNGLHTEYFYRVKILDENSEDFGNIGIQFFRGKSLVEDIVKLEAQVSYLEDNQRKVYKLNKNDFKEVNLGGGEFEYRIIFPHVKKGSILEWSYKKIDHQYSVLEGWAFEGETPKLISKYSFLAPDFFQYQMIVQGKRLNENNEFSRKKNTFSWTLRDIPSMPIEPFSGSVVDLQERVDGYLYSSTYINPNKIDESDAFYSSWNQVAEYWFKIPDVNSYFETDAADLKNYPKYFLVNQPSLNEIKEVYRKISREFISNSSRWLEPIYPMETYLEKKEGNSFDKNLLFVHFLRKNGINANLAMVNERGNGRDKVIEVPFINQFSSSIIKAEIEGKNYFLDLTDSIIPFGMVPPNKLVSKAFILEKDKGRLEDITQAHRSGSTSYIQLQTDSLGNLFFNYQQRFTDYMAIEIANFFRDSENKTDNYFTNQSNNSTVDFESIHLQNDLHTNQTITLNYKTSPIDTLGELILLRPFEFSRFLKNPFTETERQYPVIFDFPFYENFNISIPIPAGFELEDFPFSETITIPSKKARFIFLVDSQSDELKVNCRLDILSDNFSVEEYPHLKFLLESVAAKLNTPIILRKINSQD</sequence>
<keyword evidence="4" id="KW-1185">Reference proteome</keyword>
<keyword evidence="1" id="KW-0732">Signal</keyword>
<dbReference type="EMBL" id="SPSB01000002">
    <property type="protein sequence ID" value="TFV95971.1"/>
    <property type="molecule type" value="Genomic_DNA"/>
</dbReference>